<gene>
    <name evidence="2" type="ORF">DR999_PMT12620</name>
</gene>
<dbReference type="AlphaFoldDB" id="A0A4D9EDY3"/>
<dbReference type="EMBL" id="QXTE01000127">
    <property type="protein sequence ID" value="TFK04850.1"/>
    <property type="molecule type" value="Genomic_DNA"/>
</dbReference>
<proteinExistence type="predicted"/>
<name>A0A4D9EDY3_9SAUR</name>
<dbReference type="Proteomes" id="UP000297703">
    <property type="component" value="Unassembled WGS sequence"/>
</dbReference>
<evidence type="ECO:0000313" key="3">
    <source>
        <dbReference type="Proteomes" id="UP000297703"/>
    </source>
</evidence>
<evidence type="ECO:0000256" key="1">
    <source>
        <dbReference type="SAM" id="MobiDB-lite"/>
    </source>
</evidence>
<protein>
    <submittedName>
        <fullName evidence="2">Testis anion transporter 1</fullName>
    </submittedName>
</protein>
<sequence length="133" mass="14116">MTAPASPTLINVPAMEPGDSPPPPPHKPPKLLPFSQVTPAHPTPLPSSQVVPTSSTPPLQPGDPHTTSPIQLGEPHPHLPLIQVTPHHPTPLPSSQVTPIPTNTLQLMRAACIPSLYSIEWEVTHLGIPCPVF</sequence>
<keyword evidence="3" id="KW-1185">Reference proteome</keyword>
<reference evidence="2 3" key="2">
    <citation type="submission" date="2019-04" db="EMBL/GenBank/DDBJ databases">
        <title>The genome sequence of big-headed turtle.</title>
        <authorList>
            <person name="Gong S."/>
        </authorList>
    </citation>
    <scope>NUCLEOTIDE SEQUENCE [LARGE SCALE GENOMIC DNA]</scope>
    <source>
        <strain evidence="2">DO16091913</strain>
        <tissue evidence="2">Muscle</tissue>
    </source>
</reference>
<feature type="compositionally biased region" description="Low complexity" evidence="1">
    <location>
        <begin position="46"/>
        <end position="57"/>
    </location>
</feature>
<feature type="region of interest" description="Disordered" evidence="1">
    <location>
        <begin position="1"/>
        <end position="94"/>
    </location>
</feature>
<comment type="caution">
    <text evidence="2">The sequence shown here is derived from an EMBL/GenBank/DDBJ whole genome shotgun (WGS) entry which is preliminary data.</text>
</comment>
<accession>A0A4D9EDY3</accession>
<reference evidence="2 3" key="1">
    <citation type="submission" date="2019-04" db="EMBL/GenBank/DDBJ databases">
        <title>Draft genome of the big-headed turtle Platysternon megacephalum.</title>
        <authorList>
            <person name="Gong S."/>
        </authorList>
    </citation>
    <scope>NUCLEOTIDE SEQUENCE [LARGE SCALE GENOMIC DNA]</scope>
    <source>
        <strain evidence="2">DO16091913</strain>
        <tissue evidence="2">Muscle</tissue>
    </source>
</reference>
<evidence type="ECO:0000313" key="2">
    <source>
        <dbReference type="EMBL" id="TFK04850.1"/>
    </source>
</evidence>
<organism evidence="2 3">
    <name type="scientific">Platysternon megacephalum</name>
    <name type="common">big-headed turtle</name>
    <dbReference type="NCBI Taxonomy" id="55544"/>
    <lineage>
        <taxon>Eukaryota</taxon>
        <taxon>Metazoa</taxon>
        <taxon>Chordata</taxon>
        <taxon>Craniata</taxon>
        <taxon>Vertebrata</taxon>
        <taxon>Euteleostomi</taxon>
        <taxon>Archelosauria</taxon>
        <taxon>Testudinata</taxon>
        <taxon>Testudines</taxon>
        <taxon>Cryptodira</taxon>
        <taxon>Durocryptodira</taxon>
        <taxon>Testudinoidea</taxon>
        <taxon>Platysternidae</taxon>
        <taxon>Platysternon</taxon>
    </lineage>
</organism>